<dbReference type="GO" id="GO:0046872">
    <property type="term" value="F:metal ion binding"/>
    <property type="evidence" value="ECO:0007669"/>
    <property type="project" value="UniProtKB-KW"/>
</dbReference>
<dbReference type="InterPro" id="IPR050287">
    <property type="entry name" value="MTA/SAH_deaminase"/>
</dbReference>
<keyword evidence="2" id="KW-0378">Hydrolase</keyword>
<keyword evidence="7" id="KW-1185">Reference proteome</keyword>
<dbReference type="STRING" id="1220188.A0A4S3JUS1"/>
<dbReference type="CDD" id="cd01298">
    <property type="entry name" value="ATZ_TRZ_like"/>
    <property type="match status" value="1"/>
</dbReference>
<dbReference type="VEuPathDB" id="FungiDB:EYZ11_001334"/>
<dbReference type="AlphaFoldDB" id="A0A4S3JUS1"/>
<evidence type="ECO:0000313" key="8">
    <source>
        <dbReference type="Proteomes" id="UP000324241"/>
    </source>
</evidence>
<dbReference type="GO" id="GO:0019239">
    <property type="term" value="F:deaminase activity"/>
    <property type="evidence" value="ECO:0007669"/>
    <property type="project" value="UniProtKB-ARBA"/>
</dbReference>
<dbReference type="Gene3D" id="2.30.40.10">
    <property type="entry name" value="Urease, subunit C, domain 1"/>
    <property type="match status" value="1"/>
</dbReference>
<dbReference type="InterPro" id="IPR006680">
    <property type="entry name" value="Amidohydro-rel"/>
</dbReference>
<evidence type="ECO:0000259" key="4">
    <source>
        <dbReference type="Pfam" id="PF01979"/>
    </source>
</evidence>
<reference evidence="5 8" key="2">
    <citation type="submission" date="2019-08" db="EMBL/GenBank/DDBJ databases">
        <title>The genome sequence of a newly discovered highly antifungal drug resistant Aspergillus species, Aspergillus tanneri NIH 1004.</title>
        <authorList>
            <person name="Mounaud S."/>
            <person name="Singh I."/>
            <person name="Joardar V."/>
            <person name="Pakala S."/>
            <person name="Pakala S."/>
            <person name="Venepally P."/>
            <person name="Chung J.K."/>
            <person name="Losada L."/>
            <person name="Nierman W.C."/>
        </authorList>
    </citation>
    <scope>NUCLEOTIDE SEQUENCE [LARGE SCALE GENOMIC DNA]</scope>
    <source>
        <strain evidence="5 8">NIH1004</strain>
    </source>
</reference>
<name>A0A4S3JUS1_9EURO</name>
<dbReference type="FunFam" id="3.20.20.140:FF:000014">
    <property type="entry name" value="5-methylthioadenosine/S-adenosylhomocysteine deaminase"/>
    <property type="match status" value="1"/>
</dbReference>
<dbReference type="SUPFAM" id="SSF51338">
    <property type="entry name" value="Composite domain of metallo-dependent hydrolases"/>
    <property type="match status" value="2"/>
</dbReference>
<protein>
    <recommendedName>
        <fullName evidence="4">Amidohydrolase-related domain-containing protein</fullName>
    </recommendedName>
</protein>
<gene>
    <name evidence="5" type="ORF">ATNIH1004_002973</name>
    <name evidence="6" type="ORF">EYZ11_001334</name>
</gene>
<dbReference type="Gene3D" id="3.20.20.140">
    <property type="entry name" value="Metal-dependent hydrolases"/>
    <property type="match status" value="1"/>
</dbReference>
<proteinExistence type="predicted"/>
<sequence>MLYTHATIITVDSTRRIINDGAIRVQNDIIADIGKTDILRAKYPREDEYDLSGRVVIPGLISTHVHTAQTLLRGTADDLELVSWLCERIWVLQGHFTAADGYAAARLSIGEMLKSGTTCFLESMNKFADRYGFDGLCRAVEESGIRGCLGKIVMDIARYAQEDAWAMHPGLVEDRETSLLGTMRMWEKWNGQANDRIRVWFGARTPGGVSDALYREMTQLSCEKGIPITMHCAEVKADRDFFASVNHTPMSYCDSVGLLSPSTVLVHMVHLDDTDIARLARSGTHVAHCPTSNAKLASGICLVPDLQHAGVNIGLGTDGAPCNNTCDLLQEMKLAGIIHKSMSYDPTAVPAESVLEMATINGARALGLDERIGSLEVGKKADFVAIDTRRIHLQPWFNPVSAVVYTATGRDVDIVVVDGQILVRGGELLSMNEEEVVCEAQQRSQEVVARAGLTDKVRARWPVE</sequence>
<evidence type="ECO:0000256" key="2">
    <source>
        <dbReference type="ARBA" id="ARBA00022801"/>
    </source>
</evidence>
<dbReference type="Proteomes" id="UP000308092">
    <property type="component" value="Unassembled WGS sequence"/>
</dbReference>
<dbReference type="GO" id="GO:0016814">
    <property type="term" value="F:hydrolase activity, acting on carbon-nitrogen (but not peptide) bonds, in cyclic amidines"/>
    <property type="evidence" value="ECO:0007669"/>
    <property type="project" value="UniProtKB-ARBA"/>
</dbReference>
<dbReference type="PANTHER" id="PTHR43794:SF11">
    <property type="entry name" value="AMIDOHYDROLASE-RELATED DOMAIN-CONTAINING PROTEIN"/>
    <property type="match status" value="1"/>
</dbReference>
<evidence type="ECO:0000256" key="1">
    <source>
        <dbReference type="ARBA" id="ARBA00022723"/>
    </source>
</evidence>
<accession>A0A4S3JUS1</accession>
<dbReference type="Proteomes" id="UP000324241">
    <property type="component" value="Unassembled WGS sequence"/>
</dbReference>
<dbReference type="EMBL" id="QUQM01000001">
    <property type="protein sequence ID" value="KAA8650291.1"/>
    <property type="molecule type" value="Genomic_DNA"/>
</dbReference>
<dbReference type="SUPFAM" id="SSF51556">
    <property type="entry name" value="Metallo-dependent hydrolases"/>
    <property type="match status" value="1"/>
</dbReference>
<comment type="caution">
    <text evidence="6">The sequence shown here is derived from an EMBL/GenBank/DDBJ whole genome shotgun (WGS) entry which is preliminary data.</text>
</comment>
<dbReference type="EMBL" id="SOSA01000024">
    <property type="protein sequence ID" value="THC99159.1"/>
    <property type="molecule type" value="Genomic_DNA"/>
</dbReference>
<evidence type="ECO:0000256" key="3">
    <source>
        <dbReference type="ARBA" id="ARBA00022833"/>
    </source>
</evidence>
<keyword evidence="3" id="KW-0862">Zinc</keyword>
<dbReference type="InterPro" id="IPR011059">
    <property type="entry name" value="Metal-dep_hydrolase_composite"/>
</dbReference>
<evidence type="ECO:0000313" key="5">
    <source>
        <dbReference type="EMBL" id="KAA8650291.1"/>
    </source>
</evidence>
<dbReference type="PANTHER" id="PTHR43794">
    <property type="entry name" value="AMINOHYDROLASE SSNA-RELATED"/>
    <property type="match status" value="1"/>
</dbReference>
<dbReference type="OrthoDB" id="194468at2759"/>
<keyword evidence="1" id="KW-0479">Metal-binding</keyword>
<dbReference type="Pfam" id="PF01979">
    <property type="entry name" value="Amidohydro_1"/>
    <property type="match status" value="1"/>
</dbReference>
<evidence type="ECO:0000313" key="7">
    <source>
        <dbReference type="Proteomes" id="UP000308092"/>
    </source>
</evidence>
<evidence type="ECO:0000313" key="6">
    <source>
        <dbReference type="EMBL" id="THC99159.1"/>
    </source>
</evidence>
<reference evidence="6 7" key="1">
    <citation type="submission" date="2019-03" db="EMBL/GenBank/DDBJ databases">
        <title>The genome sequence of a newly discovered highly antifungal drug resistant Aspergillus species, Aspergillus tanneri NIH 1004.</title>
        <authorList>
            <person name="Mounaud S."/>
            <person name="Singh I."/>
            <person name="Joardar V."/>
            <person name="Pakala S."/>
            <person name="Pakala S."/>
            <person name="Venepally P."/>
            <person name="Hoover J."/>
            <person name="Nierman W."/>
            <person name="Chung J."/>
            <person name="Losada L."/>
        </authorList>
    </citation>
    <scope>NUCLEOTIDE SEQUENCE [LARGE SCALE GENOMIC DNA]</scope>
    <source>
        <strain evidence="6 7">NIH1004</strain>
    </source>
</reference>
<dbReference type="InterPro" id="IPR032466">
    <property type="entry name" value="Metal_Hydrolase"/>
</dbReference>
<dbReference type="RefSeq" id="XP_033429652.1">
    <property type="nucleotide sequence ID" value="XM_033567657.1"/>
</dbReference>
<dbReference type="GeneID" id="54325675"/>
<organism evidence="6 7">
    <name type="scientific">Aspergillus tanneri</name>
    <dbReference type="NCBI Taxonomy" id="1220188"/>
    <lineage>
        <taxon>Eukaryota</taxon>
        <taxon>Fungi</taxon>
        <taxon>Dikarya</taxon>
        <taxon>Ascomycota</taxon>
        <taxon>Pezizomycotina</taxon>
        <taxon>Eurotiomycetes</taxon>
        <taxon>Eurotiomycetidae</taxon>
        <taxon>Eurotiales</taxon>
        <taxon>Aspergillaceae</taxon>
        <taxon>Aspergillus</taxon>
        <taxon>Aspergillus subgen. Circumdati</taxon>
    </lineage>
</organism>
<feature type="domain" description="Amidohydrolase-related" evidence="4">
    <location>
        <begin position="55"/>
        <end position="421"/>
    </location>
</feature>